<protein>
    <submittedName>
        <fullName evidence="1">Uncharacterized protein</fullName>
    </submittedName>
</protein>
<accession>H8Z5U1</accession>
<sequence length="36" mass="3817">MLEVAGTMSLIVPNAQGINPIGFRGYLRNVVAGFLP</sequence>
<name>H8Z5U1_9GAMM</name>
<reference evidence="2" key="1">
    <citation type="submission" date="2011-06" db="EMBL/GenBank/DDBJ databases">
        <authorList>
            <consortium name="US DOE Joint Genome Institute (JGI-PGF)"/>
            <person name="Lucas S."/>
            <person name="Han J."/>
            <person name="Lapidus A."/>
            <person name="Cheng J.-F."/>
            <person name="Goodwin L."/>
            <person name="Pitluck S."/>
            <person name="Peters L."/>
            <person name="Land M.L."/>
            <person name="Hauser L."/>
            <person name="Vogl K."/>
            <person name="Liu Z."/>
            <person name="Overmann J."/>
            <person name="Frigaard N.-U."/>
            <person name="Bryant D.A."/>
            <person name="Woyke T.J."/>
        </authorList>
    </citation>
    <scope>NUCLEOTIDE SEQUENCE [LARGE SCALE GENOMIC DNA]</scope>
    <source>
        <strain evidence="2">970</strain>
    </source>
</reference>
<evidence type="ECO:0000313" key="2">
    <source>
        <dbReference type="Proteomes" id="UP000002964"/>
    </source>
</evidence>
<organism evidence="1 2">
    <name type="scientific">Thiorhodovibrio frisius</name>
    <dbReference type="NCBI Taxonomy" id="631362"/>
    <lineage>
        <taxon>Bacteria</taxon>
        <taxon>Pseudomonadati</taxon>
        <taxon>Pseudomonadota</taxon>
        <taxon>Gammaproteobacteria</taxon>
        <taxon>Chromatiales</taxon>
        <taxon>Chromatiaceae</taxon>
        <taxon>Thiorhodovibrio</taxon>
    </lineage>
</organism>
<evidence type="ECO:0000313" key="1">
    <source>
        <dbReference type="EMBL" id="EIC19575.1"/>
    </source>
</evidence>
<keyword evidence="2" id="KW-1185">Reference proteome</keyword>
<proteinExistence type="predicted"/>
<reference evidence="1 2" key="2">
    <citation type="submission" date="2011-11" db="EMBL/GenBank/DDBJ databases">
        <authorList>
            <consortium name="US DOE Joint Genome Institute"/>
            <person name="Lucas S."/>
            <person name="Han J."/>
            <person name="Lapidus A."/>
            <person name="Cheng J.-F."/>
            <person name="Goodwin L."/>
            <person name="Pitluck S."/>
            <person name="Peters L."/>
            <person name="Ovchinnikova G."/>
            <person name="Zhang X."/>
            <person name="Detter J.C."/>
            <person name="Han C."/>
            <person name="Tapia R."/>
            <person name="Land M."/>
            <person name="Hauser L."/>
            <person name="Kyrpides N."/>
            <person name="Ivanova N."/>
            <person name="Pagani I."/>
            <person name="Vogl K."/>
            <person name="Liu Z."/>
            <person name="Overmann J."/>
            <person name="Frigaard N.-U."/>
            <person name="Bryant D."/>
            <person name="Woyke T."/>
        </authorList>
    </citation>
    <scope>NUCLEOTIDE SEQUENCE [LARGE SCALE GENOMIC DNA]</scope>
    <source>
        <strain evidence="1 2">970</strain>
    </source>
</reference>
<dbReference type="EMBL" id="JH603170">
    <property type="protein sequence ID" value="EIC19575.1"/>
    <property type="molecule type" value="Genomic_DNA"/>
</dbReference>
<dbReference type="Proteomes" id="UP000002964">
    <property type="component" value="Unassembled WGS sequence"/>
</dbReference>
<dbReference type="STRING" id="631362.Thi970DRAFT_03155"/>
<dbReference type="HOGENOM" id="CLU_3359060_0_0_6"/>
<dbReference type="AlphaFoldDB" id="H8Z5U1"/>
<gene>
    <name evidence="1" type="ORF">Thi970DRAFT_03155</name>
</gene>